<evidence type="ECO:0000256" key="5">
    <source>
        <dbReference type="PIRSR" id="PIRSR000106-1"/>
    </source>
</evidence>
<feature type="domain" description="Malic enzyme NAD-binding" evidence="8">
    <location>
        <begin position="169"/>
        <end position="404"/>
    </location>
</feature>
<comment type="cofactor">
    <cofactor evidence="1">
        <name>Mn(2+)</name>
        <dbReference type="ChEBI" id="CHEBI:29035"/>
    </cofactor>
</comment>
<dbReference type="GO" id="GO:0016616">
    <property type="term" value="F:oxidoreductase activity, acting on the CH-OH group of donors, NAD or NADP as acceptor"/>
    <property type="evidence" value="ECO:0007669"/>
    <property type="project" value="InterPro"/>
</dbReference>
<comment type="cofactor">
    <cofactor evidence="7">
        <name>Mg(2+)</name>
        <dbReference type="ChEBI" id="CHEBI:18420"/>
    </cofactor>
    <cofactor evidence="7">
        <name>Mn(2+)</name>
        <dbReference type="ChEBI" id="CHEBI:29035"/>
    </cofactor>
    <text evidence="7">Divalent metal cations. Prefers magnesium or manganese.</text>
</comment>
<dbReference type="InterPro" id="IPR045213">
    <property type="entry name" value="Malic_NAD-bd_bact_type"/>
</dbReference>
<sequence>MSKSISFKEASLNYHRAKGEFDTNGKTATLLTKPCNTQEELSMAYSPGVAFPCTEIAKDIDKAYEYTNKGNLVAVVSDGTAVLGLGDIGHLAGKPVMEGKGVLFKSFANVDAVDIELNTKDTEEIIKIVAAMADSFGGVNLEDISAPRCFEIERRLKEICNVPVFHDDQHGTAVITTAGLMNVLEMSGKNVEDLKVVVIGAGAAGIACGNMYKELGVKHITMLDSKGVIHSGRDDLNKYKQQFAFDTEDRTLEDAMKDADMVLGLSQADLITPEMVKSMSDTHPIIFACANPNPEIKPPLAKEARPDIIIGTGRSDYANQVNNVLGFPQIFRGALDVRATKITENMKMAASRALASLAKETVPEHVKKAHNREDMEFGPEYIIPSPFDRRVLVYVASAVAQAAIEDGVARVKDFDMDAYKIKLQRLADHLDGKI</sequence>
<feature type="active site" description="Proton acceptor" evidence="5">
    <location>
        <position position="100"/>
    </location>
</feature>
<dbReference type="InterPro" id="IPR036291">
    <property type="entry name" value="NAD(P)-bd_dom_sf"/>
</dbReference>
<dbReference type="FunFam" id="3.40.50.10380:FF:000003">
    <property type="entry name" value="NADP-dependent malic enzyme"/>
    <property type="match status" value="1"/>
</dbReference>
<dbReference type="InterPro" id="IPR001891">
    <property type="entry name" value="Malic_OxRdtase"/>
</dbReference>
<feature type="binding site" evidence="6">
    <location>
        <position position="291"/>
    </location>
    <ligand>
        <name>(S)-malate</name>
        <dbReference type="ChEBI" id="CHEBI:15589"/>
    </ligand>
</feature>
<dbReference type="InterPro" id="IPR051674">
    <property type="entry name" value="Malate_Decarboxylase"/>
</dbReference>
<feature type="domain" description="Malic enzyme N-terminal" evidence="9">
    <location>
        <begin position="24"/>
        <end position="157"/>
    </location>
</feature>
<evidence type="ECO:0000259" key="8">
    <source>
        <dbReference type="SMART" id="SM00919"/>
    </source>
</evidence>
<gene>
    <name evidence="10" type="ORF">ENJ67_04310</name>
</gene>
<evidence type="ECO:0000256" key="6">
    <source>
        <dbReference type="PIRSR" id="PIRSR000106-2"/>
    </source>
</evidence>
<dbReference type="PANTHER" id="PTHR43237">
    <property type="entry name" value="NADP-DEPENDENT MALIC ENZYME"/>
    <property type="match status" value="1"/>
</dbReference>
<organism evidence="10">
    <name type="scientific">Sulfurimonas autotrophica</name>
    <dbReference type="NCBI Taxonomy" id="202747"/>
    <lineage>
        <taxon>Bacteria</taxon>
        <taxon>Pseudomonadati</taxon>
        <taxon>Campylobacterota</taxon>
        <taxon>Epsilonproteobacteria</taxon>
        <taxon>Campylobacterales</taxon>
        <taxon>Sulfurimonadaceae</taxon>
        <taxon>Sulfurimonas</taxon>
    </lineage>
</organism>
<dbReference type="AlphaFoldDB" id="A0A7C3G9C1"/>
<dbReference type="Pfam" id="PF03949">
    <property type="entry name" value="Malic_M"/>
    <property type="match status" value="1"/>
</dbReference>
<dbReference type="Pfam" id="PF00390">
    <property type="entry name" value="malic"/>
    <property type="match status" value="1"/>
</dbReference>
<feature type="binding site" evidence="7">
    <location>
        <position position="143"/>
    </location>
    <ligand>
        <name>a divalent metal cation</name>
        <dbReference type="ChEBI" id="CHEBI:60240"/>
    </ligand>
</feature>
<dbReference type="Gene3D" id="3.40.50.10380">
    <property type="entry name" value="Malic enzyme, N-terminal domain"/>
    <property type="match status" value="1"/>
</dbReference>
<dbReference type="PIRSF" id="PIRSF000106">
    <property type="entry name" value="ME"/>
    <property type="match status" value="1"/>
</dbReference>
<dbReference type="EMBL" id="DRNH01000231">
    <property type="protein sequence ID" value="HFB53934.1"/>
    <property type="molecule type" value="Genomic_DNA"/>
</dbReference>
<dbReference type="InterPro" id="IPR037062">
    <property type="entry name" value="Malic_N_dom_sf"/>
</dbReference>
<name>A0A7C3G9C1_9BACT</name>
<evidence type="ECO:0000256" key="4">
    <source>
        <dbReference type="ARBA" id="ARBA00023002"/>
    </source>
</evidence>
<dbReference type="InterPro" id="IPR046346">
    <property type="entry name" value="Aminoacid_DH-like_N_sf"/>
</dbReference>
<dbReference type="SMART" id="SM00919">
    <property type="entry name" value="Malic_M"/>
    <property type="match status" value="1"/>
</dbReference>
<proteinExistence type="inferred from homology"/>
<dbReference type="Gene3D" id="3.40.50.720">
    <property type="entry name" value="NAD(P)-binding Rossmann-like Domain"/>
    <property type="match status" value="1"/>
</dbReference>
<feature type="binding site" evidence="7">
    <location>
        <position position="142"/>
    </location>
    <ligand>
        <name>a divalent metal cation</name>
        <dbReference type="ChEBI" id="CHEBI:60240"/>
    </ligand>
</feature>
<dbReference type="SUPFAM" id="SSF53223">
    <property type="entry name" value="Aminoacid dehydrogenase-like, N-terminal domain"/>
    <property type="match status" value="1"/>
</dbReference>
<dbReference type="CDD" id="cd05311">
    <property type="entry name" value="NAD_bind_2_malic_enz"/>
    <property type="match status" value="1"/>
</dbReference>
<reference evidence="10" key="1">
    <citation type="journal article" date="2020" name="mSystems">
        <title>Genome- and Community-Level Interaction Insights into Carbon Utilization and Element Cycling Functions of Hydrothermarchaeota in Hydrothermal Sediment.</title>
        <authorList>
            <person name="Zhou Z."/>
            <person name="Liu Y."/>
            <person name="Xu W."/>
            <person name="Pan J."/>
            <person name="Luo Z.H."/>
            <person name="Li M."/>
        </authorList>
    </citation>
    <scope>NUCLEOTIDE SEQUENCE [LARGE SCALE GENOMIC DNA]</scope>
    <source>
        <strain evidence="10">HyVt-507</strain>
    </source>
</reference>
<dbReference type="PANTHER" id="PTHR43237:SF4">
    <property type="entry name" value="NADP-DEPENDENT MALIC ENZYME"/>
    <property type="match status" value="1"/>
</dbReference>
<protein>
    <submittedName>
        <fullName evidence="10">Malate dehydrogenase</fullName>
    </submittedName>
</protein>
<accession>A0A7C3G9C1</accession>
<keyword evidence="3 7" id="KW-0479">Metal-binding</keyword>
<dbReference type="GO" id="GO:0051287">
    <property type="term" value="F:NAD binding"/>
    <property type="evidence" value="ECO:0007669"/>
    <property type="project" value="InterPro"/>
</dbReference>
<dbReference type="SUPFAM" id="SSF51735">
    <property type="entry name" value="NAD(P)-binding Rossmann-fold domains"/>
    <property type="match status" value="1"/>
</dbReference>
<feature type="active site" description="Proton donor" evidence="5">
    <location>
        <position position="45"/>
    </location>
</feature>
<evidence type="ECO:0000256" key="7">
    <source>
        <dbReference type="PIRSR" id="PIRSR000106-3"/>
    </source>
</evidence>
<dbReference type="FunFam" id="3.40.50.720:FF:000095">
    <property type="entry name" value="NADP-dependent malic enzyme"/>
    <property type="match status" value="1"/>
</dbReference>
<dbReference type="SMART" id="SM01274">
    <property type="entry name" value="malic"/>
    <property type="match status" value="1"/>
</dbReference>
<evidence type="ECO:0000259" key="9">
    <source>
        <dbReference type="SMART" id="SM01274"/>
    </source>
</evidence>
<evidence type="ECO:0000256" key="3">
    <source>
        <dbReference type="ARBA" id="ARBA00022723"/>
    </source>
</evidence>
<dbReference type="InterPro" id="IPR012301">
    <property type="entry name" value="Malic_N_dom"/>
</dbReference>
<comment type="caution">
    <text evidence="10">The sequence shown here is derived from an EMBL/GenBank/DDBJ whole genome shotgun (WGS) entry which is preliminary data.</text>
</comment>
<evidence type="ECO:0000256" key="1">
    <source>
        <dbReference type="ARBA" id="ARBA00001936"/>
    </source>
</evidence>
<evidence type="ECO:0000256" key="2">
    <source>
        <dbReference type="ARBA" id="ARBA00008785"/>
    </source>
</evidence>
<dbReference type="GO" id="GO:0004470">
    <property type="term" value="F:malic enzyme activity"/>
    <property type="evidence" value="ECO:0007669"/>
    <property type="project" value="InterPro"/>
</dbReference>
<feature type="binding site" evidence="7">
    <location>
        <position position="168"/>
    </location>
    <ligand>
        <name>a divalent metal cation</name>
        <dbReference type="ChEBI" id="CHEBI:60240"/>
    </ligand>
</feature>
<dbReference type="GO" id="GO:0046872">
    <property type="term" value="F:metal ion binding"/>
    <property type="evidence" value="ECO:0007669"/>
    <property type="project" value="UniProtKB-KW"/>
</dbReference>
<feature type="binding site" evidence="6">
    <location>
        <position position="322"/>
    </location>
    <ligand>
        <name>(S)-malate</name>
        <dbReference type="ChEBI" id="CHEBI:15589"/>
    </ligand>
</feature>
<dbReference type="InterPro" id="IPR012302">
    <property type="entry name" value="Malic_NAD-bd"/>
</dbReference>
<comment type="similarity">
    <text evidence="2">Belongs to the malic enzymes family.</text>
</comment>
<keyword evidence="4" id="KW-0560">Oxidoreductase</keyword>
<dbReference type="PROSITE" id="PS00331">
    <property type="entry name" value="MALIC_ENZYMES"/>
    <property type="match status" value="1"/>
</dbReference>
<dbReference type="InterPro" id="IPR015884">
    <property type="entry name" value="Malic_enzyme_CS"/>
</dbReference>
<dbReference type="Proteomes" id="UP000886390">
    <property type="component" value="Unassembled WGS sequence"/>
</dbReference>
<evidence type="ECO:0000313" key="10">
    <source>
        <dbReference type="EMBL" id="HFB53934.1"/>
    </source>
</evidence>